<dbReference type="Proteomes" id="UP000886998">
    <property type="component" value="Unassembled WGS sequence"/>
</dbReference>
<keyword evidence="2" id="KW-1185">Reference proteome</keyword>
<sequence>MSTLTNSSSEDLSSVDKNPFRGRFARAFFSSCMGLPRNNAAYAANSDFEWDSVSESRNKDMLIWTCDGYGNQVLSTAISLGDIHAQVQGRSTFCVLPLVTVSFSSRSNMGQFPAIRFLRGAFSFYNSHVPVPNVDCRQNSQWCRLDVTKVESGANVNFRGPLGG</sequence>
<comment type="caution">
    <text evidence="1">The sequence shown here is derived from an EMBL/GenBank/DDBJ whole genome shotgun (WGS) entry which is preliminary data.</text>
</comment>
<organism evidence="1 2">
    <name type="scientific">Trichonephila inaurata madagascariensis</name>
    <dbReference type="NCBI Taxonomy" id="2747483"/>
    <lineage>
        <taxon>Eukaryota</taxon>
        <taxon>Metazoa</taxon>
        <taxon>Ecdysozoa</taxon>
        <taxon>Arthropoda</taxon>
        <taxon>Chelicerata</taxon>
        <taxon>Arachnida</taxon>
        <taxon>Araneae</taxon>
        <taxon>Araneomorphae</taxon>
        <taxon>Entelegynae</taxon>
        <taxon>Araneoidea</taxon>
        <taxon>Nephilidae</taxon>
        <taxon>Trichonephila</taxon>
        <taxon>Trichonephila inaurata</taxon>
    </lineage>
</organism>
<accession>A0A8X6YPS4</accession>
<dbReference type="OrthoDB" id="10330813at2759"/>
<dbReference type="AlphaFoldDB" id="A0A8X6YPS4"/>
<gene>
    <name evidence="1" type="primary">AVEN_238842_1</name>
    <name evidence="1" type="ORF">TNIN_7161</name>
</gene>
<evidence type="ECO:0000313" key="1">
    <source>
        <dbReference type="EMBL" id="GFY74760.1"/>
    </source>
</evidence>
<evidence type="ECO:0000313" key="2">
    <source>
        <dbReference type="Proteomes" id="UP000886998"/>
    </source>
</evidence>
<name>A0A8X6YPS4_9ARAC</name>
<reference evidence="1" key="1">
    <citation type="submission" date="2020-08" db="EMBL/GenBank/DDBJ databases">
        <title>Multicomponent nature underlies the extraordinary mechanical properties of spider dragline silk.</title>
        <authorList>
            <person name="Kono N."/>
            <person name="Nakamura H."/>
            <person name="Mori M."/>
            <person name="Yoshida Y."/>
            <person name="Ohtoshi R."/>
            <person name="Malay A.D."/>
            <person name="Moran D.A.P."/>
            <person name="Tomita M."/>
            <person name="Numata K."/>
            <person name="Arakawa K."/>
        </authorList>
    </citation>
    <scope>NUCLEOTIDE SEQUENCE</scope>
</reference>
<dbReference type="EMBL" id="BMAV01020934">
    <property type="protein sequence ID" value="GFY74760.1"/>
    <property type="molecule type" value="Genomic_DNA"/>
</dbReference>
<protein>
    <submittedName>
        <fullName evidence="1">Uncharacterized protein</fullName>
    </submittedName>
</protein>
<proteinExistence type="predicted"/>